<keyword evidence="4" id="KW-0732">Signal</keyword>
<evidence type="ECO:0000313" key="7">
    <source>
        <dbReference type="Proteomes" id="UP000605253"/>
    </source>
</evidence>
<dbReference type="PANTHER" id="PTHR30290:SF10">
    <property type="entry name" value="PERIPLASMIC OLIGOPEPTIDE-BINDING PROTEIN-RELATED"/>
    <property type="match status" value="1"/>
</dbReference>
<dbReference type="InterPro" id="IPR000914">
    <property type="entry name" value="SBP_5_dom"/>
</dbReference>
<dbReference type="Gene3D" id="3.10.105.10">
    <property type="entry name" value="Dipeptide-binding Protein, Domain 3"/>
    <property type="match status" value="1"/>
</dbReference>
<feature type="domain" description="Solute-binding protein family 5" evidence="5">
    <location>
        <begin position="79"/>
        <end position="426"/>
    </location>
</feature>
<dbReference type="InterPro" id="IPR030678">
    <property type="entry name" value="Peptide/Ni-bd"/>
</dbReference>
<dbReference type="Gene3D" id="3.90.76.10">
    <property type="entry name" value="Dipeptide-binding Protein, Domain 1"/>
    <property type="match status" value="1"/>
</dbReference>
<organism evidence="6 7">
    <name type="scientific">Marinicella pacifica</name>
    <dbReference type="NCBI Taxonomy" id="1171543"/>
    <lineage>
        <taxon>Bacteria</taxon>
        <taxon>Pseudomonadati</taxon>
        <taxon>Pseudomonadota</taxon>
        <taxon>Gammaproteobacteria</taxon>
        <taxon>Lysobacterales</taxon>
        <taxon>Marinicellaceae</taxon>
        <taxon>Marinicella</taxon>
    </lineage>
</organism>
<dbReference type="Proteomes" id="UP000605253">
    <property type="component" value="Unassembled WGS sequence"/>
</dbReference>
<dbReference type="Gene3D" id="3.40.190.10">
    <property type="entry name" value="Periplasmic binding protein-like II"/>
    <property type="match status" value="1"/>
</dbReference>
<dbReference type="GO" id="GO:0043190">
    <property type="term" value="C:ATP-binding cassette (ABC) transporter complex"/>
    <property type="evidence" value="ECO:0007669"/>
    <property type="project" value="InterPro"/>
</dbReference>
<accession>A0A917CGW1</accession>
<evidence type="ECO:0000313" key="6">
    <source>
        <dbReference type="EMBL" id="GGF88445.1"/>
    </source>
</evidence>
<keyword evidence="3" id="KW-0813">Transport</keyword>
<evidence type="ECO:0000256" key="4">
    <source>
        <dbReference type="ARBA" id="ARBA00022729"/>
    </source>
</evidence>
<gene>
    <name evidence="6" type="ORF">GCM10011365_07000</name>
</gene>
<reference evidence="6" key="1">
    <citation type="journal article" date="2014" name="Int. J. Syst. Evol. Microbiol.">
        <title>Complete genome sequence of Corynebacterium casei LMG S-19264T (=DSM 44701T), isolated from a smear-ripened cheese.</title>
        <authorList>
            <consortium name="US DOE Joint Genome Institute (JGI-PGF)"/>
            <person name="Walter F."/>
            <person name="Albersmeier A."/>
            <person name="Kalinowski J."/>
            <person name="Ruckert C."/>
        </authorList>
    </citation>
    <scope>NUCLEOTIDE SEQUENCE</scope>
    <source>
        <strain evidence="6">CGMCC 1.12181</strain>
    </source>
</reference>
<dbReference type="PANTHER" id="PTHR30290">
    <property type="entry name" value="PERIPLASMIC BINDING COMPONENT OF ABC TRANSPORTER"/>
    <property type="match status" value="1"/>
</dbReference>
<dbReference type="PIRSF" id="PIRSF002741">
    <property type="entry name" value="MppA"/>
    <property type="match status" value="1"/>
</dbReference>
<dbReference type="GO" id="GO:0015833">
    <property type="term" value="P:peptide transport"/>
    <property type="evidence" value="ECO:0007669"/>
    <property type="project" value="TreeGrafter"/>
</dbReference>
<protein>
    <submittedName>
        <fullName evidence="6">Peptide ABC transporter substrate-binding protein</fullName>
    </submittedName>
</protein>
<evidence type="ECO:0000256" key="3">
    <source>
        <dbReference type="ARBA" id="ARBA00022448"/>
    </source>
</evidence>
<evidence type="ECO:0000256" key="2">
    <source>
        <dbReference type="ARBA" id="ARBA00005695"/>
    </source>
</evidence>
<name>A0A917CGW1_9GAMM</name>
<dbReference type="InterPro" id="IPR039424">
    <property type="entry name" value="SBP_5"/>
</dbReference>
<dbReference type="RefSeq" id="WP_188364289.1">
    <property type="nucleotide sequence ID" value="NZ_BAABJF010000032.1"/>
</dbReference>
<evidence type="ECO:0000256" key="1">
    <source>
        <dbReference type="ARBA" id="ARBA00004196"/>
    </source>
</evidence>
<dbReference type="GO" id="GO:1904680">
    <property type="term" value="F:peptide transmembrane transporter activity"/>
    <property type="evidence" value="ECO:0007669"/>
    <property type="project" value="TreeGrafter"/>
</dbReference>
<keyword evidence="7" id="KW-1185">Reference proteome</keyword>
<sequence>MIPNLTHKTTSFMDIYITCLRYLILMTISWQCVADSSLINRGNGAEPDSLNPHRAQGLNSHHILLDVYEGLFTYDINGEPVLGVAEHVEVSENGLNWEITLKDQARWSDGEPVVAADFIHAWQQAVAPETASAYAFLFDNLRHQGTLQVSSASPKKITIQLNRADPGFAAKLVLPVFAPSARHRSEGAVYNGAYLIAEHLPHERLELHKNPHFHAAQSVQVGRVNYVVTENQNSELLKFRAAELDITETIPDSQLDWLRAHYPEALRIAPYNGSFFLGLNLADKHLKDIALRKALNAAIDRDILVEKVLKSGQKPAFGLIPSEDNTGNGFDPVKARHYLAQSNFNTQSDRLQLLYNNSNNQKKTALAVAAMWRQFLGVKTQLKNQEWKVFIKTRQGPNKQVFRGGWIADYNDPLNYLQLFESTSRFNYYHFNNKAYDRLVEQIRTTTAADKRKPLIQQAEAVLQSEYPMIPLYFYVSRHLVNPDLKGYVDNLSDQHLSRYLHF</sequence>
<proteinExistence type="inferred from homology"/>
<dbReference type="GO" id="GO:0030288">
    <property type="term" value="C:outer membrane-bounded periplasmic space"/>
    <property type="evidence" value="ECO:0007669"/>
    <property type="project" value="TreeGrafter"/>
</dbReference>
<reference evidence="6" key="2">
    <citation type="submission" date="2020-09" db="EMBL/GenBank/DDBJ databases">
        <authorList>
            <person name="Sun Q."/>
            <person name="Zhou Y."/>
        </authorList>
    </citation>
    <scope>NUCLEOTIDE SEQUENCE</scope>
    <source>
        <strain evidence="6">CGMCC 1.12181</strain>
    </source>
</reference>
<dbReference type="CDD" id="cd08504">
    <property type="entry name" value="PBP2_OppA"/>
    <property type="match status" value="1"/>
</dbReference>
<dbReference type="Pfam" id="PF00496">
    <property type="entry name" value="SBP_bac_5"/>
    <property type="match status" value="1"/>
</dbReference>
<dbReference type="SUPFAM" id="SSF53850">
    <property type="entry name" value="Periplasmic binding protein-like II"/>
    <property type="match status" value="1"/>
</dbReference>
<comment type="subcellular location">
    <subcellularLocation>
        <location evidence="1">Cell envelope</location>
    </subcellularLocation>
</comment>
<evidence type="ECO:0000259" key="5">
    <source>
        <dbReference type="Pfam" id="PF00496"/>
    </source>
</evidence>
<comment type="similarity">
    <text evidence="2">Belongs to the bacterial solute-binding protein 5 family.</text>
</comment>
<comment type="caution">
    <text evidence="6">The sequence shown here is derived from an EMBL/GenBank/DDBJ whole genome shotgun (WGS) entry which is preliminary data.</text>
</comment>
<dbReference type="EMBL" id="BMEO01000002">
    <property type="protein sequence ID" value="GGF88445.1"/>
    <property type="molecule type" value="Genomic_DNA"/>
</dbReference>
<dbReference type="AlphaFoldDB" id="A0A917CGW1"/>